<proteinExistence type="predicted"/>
<organism evidence="2 3">
    <name type="scientific">Candidatus Limosilactobacillus merdipullorum</name>
    <dbReference type="NCBI Taxonomy" id="2838653"/>
    <lineage>
        <taxon>Bacteria</taxon>
        <taxon>Bacillati</taxon>
        <taxon>Bacillota</taxon>
        <taxon>Bacilli</taxon>
        <taxon>Lactobacillales</taxon>
        <taxon>Lactobacillaceae</taxon>
        <taxon>Limosilactobacillus</taxon>
    </lineage>
</organism>
<dbReference type="EMBL" id="DXGK01000062">
    <property type="protein sequence ID" value="HIW70366.1"/>
    <property type="molecule type" value="Genomic_DNA"/>
</dbReference>
<protein>
    <recommendedName>
        <fullName evidence="4">Na+/H+ antiporter</fullName>
    </recommendedName>
</protein>
<keyword evidence="1" id="KW-0472">Membrane</keyword>
<dbReference type="AlphaFoldDB" id="A0A9D1QP58"/>
<evidence type="ECO:0000313" key="2">
    <source>
        <dbReference type="EMBL" id="HIW70366.1"/>
    </source>
</evidence>
<sequence length="139" mass="14486">MFLAISTATVLVAAIVSSIISAFIPRLSINYVSIAIGVAIALIAPLNHLVAPFHSEVFMYIVAPLIYFERQGTRINQVRQSIGQIVSTAVILVLAMTFVSSAGLAWLGIPVALAALLSALSTSTDATATDAVTAGMIMP</sequence>
<comment type="caution">
    <text evidence="2">The sequence shown here is derived from an EMBL/GenBank/DDBJ whole genome shotgun (WGS) entry which is preliminary data.</text>
</comment>
<evidence type="ECO:0000256" key="1">
    <source>
        <dbReference type="SAM" id="Phobius"/>
    </source>
</evidence>
<accession>A0A9D1QP58</accession>
<feature type="transmembrane region" description="Helical" evidence="1">
    <location>
        <begin position="89"/>
        <end position="117"/>
    </location>
</feature>
<reference evidence="2" key="1">
    <citation type="journal article" date="2021" name="PeerJ">
        <title>Extensive microbial diversity within the chicken gut microbiome revealed by metagenomics and culture.</title>
        <authorList>
            <person name="Gilroy R."/>
            <person name="Ravi A."/>
            <person name="Getino M."/>
            <person name="Pursley I."/>
            <person name="Horton D.L."/>
            <person name="Alikhan N.F."/>
            <person name="Baker D."/>
            <person name="Gharbi K."/>
            <person name="Hall N."/>
            <person name="Watson M."/>
            <person name="Adriaenssens E.M."/>
            <person name="Foster-Nyarko E."/>
            <person name="Jarju S."/>
            <person name="Secka A."/>
            <person name="Antonio M."/>
            <person name="Oren A."/>
            <person name="Chaudhuri R.R."/>
            <person name="La Ragione R."/>
            <person name="Hildebrand F."/>
            <person name="Pallen M.J."/>
        </authorList>
    </citation>
    <scope>NUCLEOTIDE SEQUENCE</scope>
    <source>
        <strain evidence="2">ChiHejej3B27-2180</strain>
    </source>
</reference>
<keyword evidence="1" id="KW-1133">Transmembrane helix</keyword>
<reference evidence="2" key="2">
    <citation type="submission" date="2021-04" db="EMBL/GenBank/DDBJ databases">
        <authorList>
            <person name="Gilroy R."/>
        </authorList>
    </citation>
    <scope>NUCLEOTIDE SEQUENCE</scope>
    <source>
        <strain evidence="2">ChiHejej3B27-2180</strain>
    </source>
</reference>
<gene>
    <name evidence="2" type="ORF">H9876_03160</name>
</gene>
<evidence type="ECO:0008006" key="4">
    <source>
        <dbReference type="Google" id="ProtNLM"/>
    </source>
</evidence>
<name>A0A9D1QP58_9LACO</name>
<keyword evidence="1" id="KW-0812">Transmembrane</keyword>
<evidence type="ECO:0000313" key="3">
    <source>
        <dbReference type="Proteomes" id="UP000886878"/>
    </source>
</evidence>
<dbReference type="Proteomes" id="UP000886878">
    <property type="component" value="Unassembled WGS sequence"/>
</dbReference>
<feature type="transmembrane region" description="Helical" evidence="1">
    <location>
        <begin position="28"/>
        <end position="50"/>
    </location>
</feature>